<keyword evidence="6 10" id="KW-1133">Transmembrane helix</keyword>
<dbReference type="PANTHER" id="PTHR12428">
    <property type="entry name" value="OXA1"/>
    <property type="match status" value="1"/>
</dbReference>
<dbReference type="PANTHER" id="PTHR12428:SF65">
    <property type="entry name" value="CYTOCHROME C OXIDASE ASSEMBLY PROTEIN COX18, MITOCHONDRIAL"/>
    <property type="match status" value="1"/>
</dbReference>
<keyword evidence="4 9" id="KW-0812">Transmembrane</keyword>
<dbReference type="NCBIfam" id="TIGR03592">
    <property type="entry name" value="yidC_oxa1_cterm"/>
    <property type="match status" value="1"/>
</dbReference>
<evidence type="ECO:0000256" key="5">
    <source>
        <dbReference type="ARBA" id="ARBA00022927"/>
    </source>
</evidence>
<feature type="transmembrane region" description="Helical" evidence="10">
    <location>
        <begin position="6"/>
        <end position="26"/>
    </location>
</feature>
<dbReference type="Proteomes" id="UP000034380">
    <property type="component" value="Unassembled WGS sequence"/>
</dbReference>
<evidence type="ECO:0000256" key="7">
    <source>
        <dbReference type="ARBA" id="ARBA00023136"/>
    </source>
</evidence>
<evidence type="ECO:0000256" key="4">
    <source>
        <dbReference type="ARBA" id="ARBA00022692"/>
    </source>
</evidence>
<keyword evidence="7 10" id="KW-0472">Membrane</keyword>
<evidence type="ECO:0000256" key="9">
    <source>
        <dbReference type="RuleBase" id="RU003945"/>
    </source>
</evidence>
<proteinExistence type="inferred from homology"/>
<evidence type="ECO:0000256" key="8">
    <source>
        <dbReference type="ARBA" id="ARBA00023186"/>
    </source>
</evidence>
<evidence type="ECO:0000313" key="12">
    <source>
        <dbReference type="EMBL" id="KKS13100.1"/>
    </source>
</evidence>
<dbReference type="InterPro" id="IPR047196">
    <property type="entry name" value="YidC_ALB_C"/>
</dbReference>
<dbReference type="InterPro" id="IPR001708">
    <property type="entry name" value="YidC/ALB3/OXA1/COX18"/>
</dbReference>
<reference evidence="12 13" key="1">
    <citation type="journal article" date="2015" name="Nature">
        <title>rRNA introns, odd ribosomes, and small enigmatic genomes across a large radiation of phyla.</title>
        <authorList>
            <person name="Brown C.T."/>
            <person name="Hug L.A."/>
            <person name="Thomas B.C."/>
            <person name="Sharon I."/>
            <person name="Castelle C.J."/>
            <person name="Singh A."/>
            <person name="Wilkins M.J."/>
            <person name="Williams K.H."/>
            <person name="Banfield J.F."/>
        </authorList>
    </citation>
    <scope>NUCLEOTIDE SEQUENCE [LARGE SCALE GENOMIC DNA]</scope>
</reference>
<keyword evidence="5" id="KW-0653">Protein transport</keyword>
<comment type="subcellular location">
    <subcellularLocation>
        <location evidence="1">Cell membrane</location>
        <topology evidence="1">Multi-pass membrane protein</topology>
    </subcellularLocation>
    <subcellularLocation>
        <location evidence="9">Membrane</location>
        <topology evidence="9">Multi-pass membrane protein</topology>
    </subcellularLocation>
</comment>
<accession>A0A0G0WJV1</accession>
<dbReference type="GO" id="GO:0005886">
    <property type="term" value="C:plasma membrane"/>
    <property type="evidence" value="ECO:0007669"/>
    <property type="project" value="UniProtKB-SubCell"/>
</dbReference>
<evidence type="ECO:0000256" key="2">
    <source>
        <dbReference type="ARBA" id="ARBA00022448"/>
    </source>
</evidence>
<dbReference type="Pfam" id="PF02096">
    <property type="entry name" value="60KD_IMP"/>
    <property type="match status" value="1"/>
</dbReference>
<evidence type="ECO:0000313" key="13">
    <source>
        <dbReference type="Proteomes" id="UP000034380"/>
    </source>
</evidence>
<gene>
    <name evidence="12" type="ORF">UU70_C0023G0001</name>
</gene>
<dbReference type="AlphaFoldDB" id="A0A0G0WJV1"/>
<dbReference type="GO" id="GO:0032977">
    <property type="term" value="F:membrane insertase activity"/>
    <property type="evidence" value="ECO:0007669"/>
    <property type="project" value="InterPro"/>
</dbReference>
<feature type="domain" description="Membrane insertase YidC/Oxa/ALB C-terminal" evidence="11">
    <location>
        <begin position="7"/>
        <end position="75"/>
    </location>
</feature>
<evidence type="ECO:0000256" key="1">
    <source>
        <dbReference type="ARBA" id="ARBA00004651"/>
    </source>
</evidence>
<evidence type="ECO:0000256" key="3">
    <source>
        <dbReference type="ARBA" id="ARBA00022475"/>
    </source>
</evidence>
<dbReference type="InterPro" id="IPR028055">
    <property type="entry name" value="YidC/Oxa/ALB_C"/>
</dbReference>
<keyword evidence="3" id="KW-1003">Cell membrane</keyword>
<keyword evidence="8" id="KW-0143">Chaperone</keyword>
<organism evidence="12 13">
    <name type="scientific">Candidatus Yanofskybacteria bacterium GW2011_GWA1_41_6</name>
    <dbReference type="NCBI Taxonomy" id="1619020"/>
    <lineage>
        <taxon>Bacteria</taxon>
        <taxon>Candidatus Yanofskyibacteriota</taxon>
    </lineage>
</organism>
<dbReference type="CDD" id="cd20070">
    <property type="entry name" value="5TM_YidC_Alb3"/>
    <property type="match status" value="1"/>
</dbReference>
<comment type="similarity">
    <text evidence="9">Belongs to the OXA1/ALB3/YidC family.</text>
</comment>
<evidence type="ECO:0000256" key="6">
    <source>
        <dbReference type="ARBA" id="ARBA00022989"/>
    </source>
</evidence>
<name>A0A0G0WJV1_9BACT</name>
<dbReference type="GO" id="GO:0051205">
    <property type="term" value="P:protein insertion into membrane"/>
    <property type="evidence" value="ECO:0007669"/>
    <property type="project" value="TreeGrafter"/>
</dbReference>
<evidence type="ECO:0000256" key="10">
    <source>
        <dbReference type="SAM" id="Phobius"/>
    </source>
</evidence>
<comment type="caution">
    <text evidence="12">The sequence shown here is derived from an EMBL/GenBank/DDBJ whole genome shotgun (WGS) entry which is preliminary data.</text>
</comment>
<feature type="non-terminal residue" evidence="12">
    <location>
        <position position="75"/>
    </location>
</feature>
<protein>
    <submittedName>
        <fullName evidence="12">Membrane protein insertase YidC</fullName>
    </submittedName>
</protein>
<dbReference type="EMBL" id="LCBQ01000023">
    <property type="protein sequence ID" value="KKS13100.1"/>
    <property type="molecule type" value="Genomic_DNA"/>
</dbReference>
<evidence type="ECO:0000259" key="11">
    <source>
        <dbReference type="Pfam" id="PF02096"/>
    </source>
</evidence>
<keyword evidence="2" id="KW-0813">Transport</keyword>
<dbReference type="GO" id="GO:0015031">
    <property type="term" value="P:protein transport"/>
    <property type="evidence" value="ECO:0007669"/>
    <property type="project" value="UniProtKB-KW"/>
</dbReference>
<sequence length="75" mass="8341">MPGHDLGLSIIALTVIIRFLFFPLSIKAQRSQRALNAINPHIQAIKEKHKHDQAAQGAAMMQLYKEHNINPIAGC</sequence>